<dbReference type="PANTHER" id="PTHR11610:SF173">
    <property type="entry name" value="LIPASE DOMAIN-CONTAINING PROTEIN-RELATED"/>
    <property type="match status" value="1"/>
</dbReference>
<evidence type="ECO:0000256" key="2">
    <source>
        <dbReference type="ARBA" id="ARBA00010701"/>
    </source>
</evidence>
<dbReference type="Gene3D" id="3.40.50.1820">
    <property type="entry name" value="alpha/beta hydrolase"/>
    <property type="match status" value="1"/>
</dbReference>
<evidence type="ECO:0000256" key="4">
    <source>
        <dbReference type="RuleBase" id="RU004262"/>
    </source>
</evidence>
<dbReference type="AlphaFoldDB" id="A0A9N9RXV7"/>
<reference evidence="6" key="2">
    <citation type="submission" date="2022-10" db="EMBL/GenBank/DDBJ databases">
        <authorList>
            <consortium name="ENA_rothamsted_submissions"/>
            <consortium name="culmorum"/>
            <person name="King R."/>
        </authorList>
    </citation>
    <scope>NUCLEOTIDE SEQUENCE</scope>
</reference>
<name>A0A9N9RXV7_9DIPT</name>
<feature type="domain" description="Lipase" evidence="5">
    <location>
        <begin position="11"/>
        <end position="265"/>
    </location>
</feature>
<evidence type="ECO:0000259" key="5">
    <source>
        <dbReference type="Pfam" id="PF00151"/>
    </source>
</evidence>
<dbReference type="Pfam" id="PF00151">
    <property type="entry name" value="Lipase"/>
    <property type="match status" value="1"/>
</dbReference>
<dbReference type="Proteomes" id="UP001153620">
    <property type="component" value="Chromosome 2"/>
</dbReference>
<comment type="subcellular location">
    <subcellularLocation>
        <location evidence="1">Secreted</location>
    </subcellularLocation>
</comment>
<keyword evidence="7" id="KW-1185">Reference proteome</keyword>
<dbReference type="GO" id="GO:0016042">
    <property type="term" value="P:lipid catabolic process"/>
    <property type="evidence" value="ECO:0007669"/>
    <property type="project" value="TreeGrafter"/>
</dbReference>
<protein>
    <recommendedName>
        <fullName evidence="5">Lipase domain-containing protein</fullName>
    </recommendedName>
</protein>
<comment type="similarity">
    <text evidence="2 4">Belongs to the AB hydrolase superfamily. Lipase family.</text>
</comment>
<dbReference type="PRINTS" id="PR00821">
    <property type="entry name" value="TAGLIPASE"/>
</dbReference>
<accession>A0A9N9RXV7</accession>
<evidence type="ECO:0000313" key="7">
    <source>
        <dbReference type="Proteomes" id="UP001153620"/>
    </source>
</evidence>
<evidence type="ECO:0000313" key="6">
    <source>
        <dbReference type="EMBL" id="CAG9805166.1"/>
    </source>
</evidence>
<proteinExistence type="inferred from homology"/>
<dbReference type="SUPFAM" id="SSF53474">
    <property type="entry name" value="alpha/beta-Hydrolases"/>
    <property type="match status" value="1"/>
</dbReference>
<evidence type="ECO:0000256" key="3">
    <source>
        <dbReference type="ARBA" id="ARBA00022525"/>
    </source>
</evidence>
<gene>
    <name evidence="6" type="ORF">CHIRRI_LOCUS8043</name>
</gene>
<dbReference type="InterPro" id="IPR029058">
    <property type="entry name" value="AB_hydrolase_fold"/>
</dbReference>
<dbReference type="GO" id="GO:0017171">
    <property type="term" value="F:serine hydrolase activity"/>
    <property type="evidence" value="ECO:0007669"/>
    <property type="project" value="TreeGrafter"/>
</dbReference>
<dbReference type="GO" id="GO:0005615">
    <property type="term" value="C:extracellular space"/>
    <property type="evidence" value="ECO:0007669"/>
    <property type="project" value="TreeGrafter"/>
</dbReference>
<evidence type="ECO:0000256" key="1">
    <source>
        <dbReference type="ARBA" id="ARBA00004613"/>
    </source>
</evidence>
<dbReference type="InterPro" id="IPR000734">
    <property type="entry name" value="TAG_lipase"/>
</dbReference>
<keyword evidence="3" id="KW-0964">Secreted</keyword>
<dbReference type="OrthoDB" id="199913at2759"/>
<dbReference type="PANTHER" id="PTHR11610">
    <property type="entry name" value="LIPASE"/>
    <property type="match status" value="1"/>
</dbReference>
<dbReference type="GO" id="GO:0016298">
    <property type="term" value="F:lipase activity"/>
    <property type="evidence" value="ECO:0007669"/>
    <property type="project" value="InterPro"/>
</dbReference>
<sequence length="308" mass="35006">MKASTDQNYHKTWMYMPDDEGALHEISLNYTFDNLRAVKKLYEDTIHIARFWLFTDIKSEFVQRVKNAYFRKSGRHYNIIAVDWKESASETVYIRSVFLTKYVGKFVAHFMNHMQAEHGVNLSDVHIIGFSLGAHVAGVAGSKLQFWSGKKVGRITGLGESSFAFEDTSNTEIMLDSSDADFVDVIHTCAGVLGHDKNLGHIDFYPNGGEQVQPGCDLLLNDYFGACSHDKSFKYFAATINNPNKYLAKKCQSWKNFKRKRCFEGQEIPMGDATPGNFNGEYYLWTESFERGDDVLNDDDASVNLDVE</sequence>
<dbReference type="EMBL" id="OU895878">
    <property type="protein sequence ID" value="CAG9805166.1"/>
    <property type="molecule type" value="Genomic_DNA"/>
</dbReference>
<reference evidence="6" key="1">
    <citation type="submission" date="2022-01" db="EMBL/GenBank/DDBJ databases">
        <authorList>
            <person name="King R."/>
        </authorList>
    </citation>
    <scope>NUCLEOTIDE SEQUENCE</scope>
</reference>
<organism evidence="6 7">
    <name type="scientific">Chironomus riparius</name>
    <dbReference type="NCBI Taxonomy" id="315576"/>
    <lineage>
        <taxon>Eukaryota</taxon>
        <taxon>Metazoa</taxon>
        <taxon>Ecdysozoa</taxon>
        <taxon>Arthropoda</taxon>
        <taxon>Hexapoda</taxon>
        <taxon>Insecta</taxon>
        <taxon>Pterygota</taxon>
        <taxon>Neoptera</taxon>
        <taxon>Endopterygota</taxon>
        <taxon>Diptera</taxon>
        <taxon>Nematocera</taxon>
        <taxon>Chironomoidea</taxon>
        <taxon>Chironomidae</taxon>
        <taxon>Chironominae</taxon>
        <taxon>Chironomus</taxon>
    </lineage>
</organism>
<dbReference type="InterPro" id="IPR013818">
    <property type="entry name" value="Lipase"/>
</dbReference>